<comment type="caution">
    <text evidence="1">The sequence shown here is derived from an EMBL/GenBank/DDBJ whole genome shotgun (WGS) entry which is preliminary data.</text>
</comment>
<name>A0ABD0UCF6_DENTH</name>
<dbReference type="Proteomes" id="UP001552299">
    <property type="component" value="Unassembled WGS sequence"/>
</dbReference>
<evidence type="ECO:0000313" key="2">
    <source>
        <dbReference type="Proteomes" id="UP001552299"/>
    </source>
</evidence>
<gene>
    <name evidence="1" type="ORF">M5K25_021173</name>
</gene>
<proteinExistence type="predicted"/>
<protein>
    <submittedName>
        <fullName evidence="1">Uncharacterized protein</fullName>
    </submittedName>
</protein>
<evidence type="ECO:0000313" key="1">
    <source>
        <dbReference type="EMBL" id="KAL0910216.1"/>
    </source>
</evidence>
<dbReference type="EMBL" id="JANQDX010000016">
    <property type="protein sequence ID" value="KAL0910216.1"/>
    <property type="molecule type" value="Genomic_DNA"/>
</dbReference>
<organism evidence="1 2">
    <name type="scientific">Dendrobium thyrsiflorum</name>
    <name type="common">Pinecone-like raceme dendrobium</name>
    <name type="synonym">Orchid</name>
    <dbReference type="NCBI Taxonomy" id="117978"/>
    <lineage>
        <taxon>Eukaryota</taxon>
        <taxon>Viridiplantae</taxon>
        <taxon>Streptophyta</taxon>
        <taxon>Embryophyta</taxon>
        <taxon>Tracheophyta</taxon>
        <taxon>Spermatophyta</taxon>
        <taxon>Magnoliopsida</taxon>
        <taxon>Liliopsida</taxon>
        <taxon>Asparagales</taxon>
        <taxon>Orchidaceae</taxon>
        <taxon>Epidendroideae</taxon>
        <taxon>Malaxideae</taxon>
        <taxon>Dendrobiinae</taxon>
        <taxon>Dendrobium</taxon>
    </lineage>
</organism>
<reference evidence="1 2" key="1">
    <citation type="journal article" date="2024" name="Plant Biotechnol. J.">
        <title>Dendrobium thyrsiflorum genome and its molecular insights into genes involved in important horticultural traits.</title>
        <authorList>
            <person name="Chen B."/>
            <person name="Wang J.Y."/>
            <person name="Zheng P.J."/>
            <person name="Li K.L."/>
            <person name="Liang Y.M."/>
            <person name="Chen X.F."/>
            <person name="Zhang C."/>
            <person name="Zhao X."/>
            <person name="He X."/>
            <person name="Zhang G.Q."/>
            <person name="Liu Z.J."/>
            <person name="Xu Q."/>
        </authorList>
    </citation>
    <scope>NUCLEOTIDE SEQUENCE [LARGE SCALE GENOMIC DNA]</scope>
    <source>
        <strain evidence="1">GZMU011</strain>
    </source>
</reference>
<sequence length="90" mass="10678">MQHVHFSLIKQKLCVRQQYYISAQLKFKRAPLKRAAQVYDHFSRLNCQQLAAYGNFQDYVLANGRWNLGVDDPPIWVLQWIKEIIQDASR</sequence>
<dbReference type="AlphaFoldDB" id="A0ABD0UCF6"/>
<accession>A0ABD0UCF6</accession>
<keyword evidence="2" id="KW-1185">Reference proteome</keyword>